<accession>E9HWA0</accession>
<dbReference type="PhylomeDB" id="E9HWA0"/>
<dbReference type="OrthoDB" id="97058at2759"/>
<dbReference type="KEGG" id="dpx:DAPPUDRAFT_267297"/>
<dbReference type="AlphaFoldDB" id="E9HWA0"/>
<keyword evidence="2" id="KW-1185">Reference proteome</keyword>
<dbReference type="Pfam" id="PF14223">
    <property type="entry name" value="Retrotran_gag_2"/>
    <property type="match status" value="1"/>
</dbReference>
<evidence type="ECO:0000313" key="2">
    <source>
        <dbReference type="Proteomes" id="UP000000305"/>
    </source>
</evidence>
<dbReference type="Proteomes" id="UP000000305">
    <property type="component" value="Unassembled WGS sequence"/>
</dbReference>
<reference evidence="1 2" key="1">
    <citation type="journal article" date="2011" name="Science">
        <title>The ecoresponsive genome of Daphnia pulex.</title>
        <authorList>
            <person name="Colbourne J.K."/>
            <person name="Pfrender M.E."/>
            <person name="Gilbert D."/>
            <person name="Thomas W.K."/>
            <person name="Tucker A."/>
            <person name="Oakley T.H."/>
            <person name="Tokishita S."/>
            <person name="Aerts A."/>
            <person name="Arnold G.J."/>
            <person name="Basu M.K."/>
            <person name="Bauer D.J."/>
            <person name="Caceres C.E."/>
            <person name="Carmel L."/>
            <person name="Casola C."/>
            <person name="Choi J.H."/>
            <person name="Detter J.C."/>
            <person name="Dong Q."/>
            <person name="Dusheyko S."/>
            <person name="Eads B.D."/>
            <person name="Frohlich T."/>
            <person name="Geiler-Samerotte K.A."/>
            <person name="Gerlach D."/>
            <person name="Hatcher P."/>
            <person name="Jogdeo S."/>
            <person name="Krijgsveld J."/>
            <person name="Kriventseva E.V."/>
            <person name="Kultz D."/>
            <person name="Laforsch C."/>
            <person name="Lindquist E."/>
            <person name="Lopez J."/>
            <person name="Manak J.R."/>
            <person name="Muller J."/>
            <person name="Pangilinan J."/>
            <person name="Patwardhan R.P."/>
            <person name="Pitluck S."/>
            <person name="Pritham E.J."/>
            <person name="Rechtsteiner A."/>
            <person name="Rho M."/>
            <person name="Rogozin I.B."/>
            <person name="Sakarya O."/>
            <person name="Salamov A."/>
            <person name="Schaack S."/>
            <person name="Shapiro H."/>
            <person name="Shiga Y."/>
            <person name="Skalitzky C."/>
            <person name="Smith Z."/>
            <person name="Souvorov A."/>
            <person name="Sung W."/>
            <person name="Tang Z."/>
            <person name="Tsuchiya D."/>
            <person name="Tu H."/>
            <person name="Vos H."/>
            <person name="Wang M."/>
            <person name="Wolf Y.I."/>
            <person name="Yamagata H."/>
            <person name="Yamada T."/>
            <person name="Ye Y."/>
            <person name="Shaw J.R."/>
            <person name="Andrews J."/>
            <person name="Crease T.J."/>
            <person name="Tang H."/>
            <person name="Lucas S.M."/>
            <person name="Robertson H.M."/>
            <person name="Bork P."/>
            <person name="Koonin E.V."/>
            <person name="Zdobnov E.M."/>
            <person name="Grigoriev I.V."/>
            <person name="Lynch M."/>
            <person name="Boore J.L."/>
        </authorList>
    </citation>
    <scope>NUCLEOTIDE SEQUENCE [LARGE SCALE GENOMIC DNA]</scope>
</reference>
<dbReference type="EMBL" id="GL732907">
    <property type="protein sequence ID" value="EFX63980.1"/>
    <property type="molecule type" value="Genomic_DNA"/>
</dbReference>
<evidence type="ECO:0000313" key="1">
    <source>
        <dbReference type="EMBL" id="EFX63980.1"/>
    </source>
</evidence>
<name>E9HWA0_DAPPU</name>
<proteinExistence type="predicted"/>
<dbReference type="InParanoid" id="E9HWA0"/>
<sequence length="138" mass="16360">MLDQYDLVGIVKGEDKIPQQKRDNPENEKDIFEWKQRDCRARGYIISTINLKQQLLLIDRTTANQMWSTLSVQYLEQASANLHDLRAQWYQYKYKKGTGMYVFIADIKAIAHLHIPILLHYRKRTYHRPNGLGHQDCI</sequence>
<protein>
    <submittedName>
        <fullName evidence="1">Uncharacterized protein</fullName>
    </submittedName>
</protein>
<organism evidence="1 2">
    <name type="scientific">Daphnia pulex</name>
    <name type="common">Water flea</name>
    <dbReference type="NCBI Taxonomy" id="6669"/>
    <lineage>
        <taxon>Eukaryota</taxon>
        <taxon>Metazoa</taxon>
        <taxon>Ecdysozoa</taxon>
        <taxon>Arthropoda</taxon>
        <taxon>Crustacea</taxon>
        <taxon>Branchiopoda</taxon>
        <taxon>Diplostraca</taxon>
        <taxon>Cladocera</taxon>
        <taxon>Anomopoda</taxon>
        <taxon>Daphniidae</taxon>
        <taxon>Daphnia</taxon>
    </lineage>
</organism>
<dbReference type="HOGENOM" id="CLU_1857274_0_0_1"/>
<gene>
    <name evidence="1" type="ORF">DAPPUDRAFT_267297</name>
</gene>